<keyword evidence="8" id="KW-0130">Cell adhesion</keyword>
<dbReference type="PROSITE" id="PS50853">
    <property type="entry name" value="FN3"/>
    <property type="match status" value="5"/>
</dbReference>
<keyword evidence="5 18" id="KW-0812">Transmembrane</keyword>
<dbReference type="FunFam" id="2.60.40.10:FF:000028">
    <property type="entry name" value="Neuronal cell adhesion molecule"/>
    <property type="match status" value="1"/>
</dbReference>
<dbReference type="InterPro" id="IPR013783">
    <property type="entry name" value="Ig-like_fold"/>
</dbReference>
<keyword evidence="22" id="KW-1185">Reference proteome</keyword>
<comment type="similarity">
    <text evidence="3">Belongs to the immunoglobulin superfamily. L1/neurofascin/NgCAM family.</text>
</comment>
<dbReference type="SUPFAM" id="SSF48726">
    <property type="entry name" value="Immunoglobulin"/>
    <property type="match status" value="6"/>
</dbReference>
<evidence type="ECO:0000256" key="1">
    <source>
        <dbReference type="ARBA" id="ARBA00004251"/>
    </source>
</evidence>
<dbReference type="Pfam" id="PF00041">
    <property type="entry name" value="fn3"/>
    <property type="match status" value="5"/>
</dbReference>
<name>A0A9D3RN77_ANGAN</name>
<feature type="domain" description="Ig-like" evidence="19">
    <location>
        <begin position="288"/>
        <end position="376"/>
    </location>
</feature>
<feature type="domain" description="Fibronectin type-III" evidence="20">
    <location>
        <begin position="761"/>
        <end position="855"/>
    </location>
</feature>
<dbReference type="Proteomes" id="UP001044222">
    <property type="component" value="Chromosome 14"/>
</dbReference>
<dbReference type="Pfam" id="PF07679">
    <property type="entry name" value="I-set"/>
    <property type="match status" value="1"/>
</dbReference>
<dbReference type="InterPro" id="IPR003599">
    <property type="entry name" value="Ig_sub"/>
</dbReference>
<dbReference type="PROSITE" id="PS50835">
    <property type="entry name" value="IG_LIKE"/>
    <property type="match status" value="6"/>
</dbReference>
<feature type="domain" description="Ig-like" evidence="19">
    <location>
        <begin position="474"/>
        <end position="561"/>
    </location>
</feature>
<dbReference type="Gene3D" id="2.60.40.10">
    <property type="entry name" value="Immunoglobulins"/>
    <property type="match status" value="11"/>
</dbReference>
<dbReference type="FunFam" id="2.60.40.10:FF:000367">
    <property type="entry name" value="Neural cell adhesion molecule L1-like protein"/>
    <property type="match status" value="1"/>
</dbReference>
<dbReference type="InterPro" id="IPR013098">
    <property type="entry name" value="Ig_I-set"/>
</dbReference>
<dbReference type="SMART" id="SM00060">
    <property type="entry name" value="FN3"/>
    <property type="match status" value="5"/>
</dbReference>
<reference evidence="21" key="1">
    <citation type="submission" date="2021-01" db="EMBL/GenBank/DDBJ databases">
        <title>A chromosome-scale assembly of European eel, Anguilla anguilla.</title>
        <authorList>
            <person name="Henkel C."/>
            <person name="Jong-Raadsen S.A."/>
            <person name="Dufour S."/>
            <person name="Weltzien F.-A."/>
            <person name="Palstra A.P."/>
            <person name="Pelster B."/>
            <person name="Spaink H.P."/>
            <person name="Van Den Thillart G.E."/>
            <person name="Jansen H."/>
            <person name="Zahm M."/>
            <person name="Klopp C."/>
            <person name="Cedric C."/>
            <person name="Louis A."/>
            <person name="Berthelot C."/>
            <person name="Parey E."/>
            <person name="Roest Crollius H."/>
            <person name="Montfort J."/>
            <person name="Robinson-Rechavi M."/>
            <person name="Bucao C."/>
            <person name="Bouchez O."/>
            <person name="Gislard M."/>
            <person name="Lluch J."/>
            <person name="Milhes M."/>
            <person name="Lampietro C."/>
            <person name="Lopez Roques C."/>
            <person name="Donnadieu C."/>
            <person name="Braasch I."/>
            <person name="Desvignes T."/>
            <person name="Postlethwait J."/>
            <person name="Bobe J."/>
            <person name="Guiguen Y."/>
            <person name="Dirks R."/>
        </authorList>
    </citation>
    <scope>NUCLEOTIDE SEQUENCE</scope>
    <source>
        <strain evidence="21">Tag_6206</strain>
        <tissue evidence="21">Liver</tissue>
    </source>
</reference>
<evidence type="ECO:0000313" key="22">
    <source>
        <dbReference type="Proteomes" id="UP001044222"/>
    </source>
</evidence>
<dbReference type="GO" id="GO:0030426">
    <property type="term" value="C:growth cone"/>
    <property type="evidence" value="ECO:0007669"/>
    <property type="project" value="UniProtKB-SubCell"/>
</dbReference>
<dbReference type="FunFam" id="2.60.40.10:FF:002563">
    <property type="entry name" value="Neural cell adhesion molecule L1"/>
    <property type="match status" value="1"/>
</dbReference>
<comment type="caution">
    <text evidence="21">The sequence shown here is derived from an EMBL/GenBank/DDBJ whole genome shotgun (WGS) entry which is preliminary data.</text>
</comment>
<feature type="transmembrane region" description="Helical" evidence="18">
    <location>
        <begin position="1184"/>
        <end position="1205"/>
    </location>
</feature>
<feature type="domain" description="Ig-like" evidence="19">
    <location>
        <begin position="564"/>
        <end position="651"/>
    </location>
</feature>
<feature type="compositionally biased region" description="Basic and acidic residues" evidence="17">
    <location>
        <begin position="921"/>
        <end position="932"/>
    </location>
</feature>
<feature type="region of interest" description="Disordered" evidence="17">
    <location>
        <begin position="969"/>
        <end position="994"/>
    </location>
</feature>
<organism evidence="21 22">
    <name type="scientific">Anguilla anguilla</name>
    <name type="common">European freshwater eel</name>
    <name type="synonym">Muraena anguilla</name>
    <dbReference type="NCBI Taxonomy" id="7936"/>
    <lineage>
        <taxon>Eukaryota</taxon>
        <taxon>Metazoa</taxon>
        <taxon>Chordata</taxon>
        <taxon>Craniata</taxon>
        <taxon>Vertebrata</taxon>
        <taxon>Euteleostomi</taxon>
        <taxon>Actinopterygii</taxon>
        <taxon>Neopterygii</taxon>
        <taxon>Teleostei</taxon>
        <taxon>Anguilliformes</taxon>
        <taxon>Anguillidae</taxon>
        <taxon>Anguilla</taxon>
    </lineage>
</organism>
<dbReference type="CDD" id="cd00063">
    <property type="entry name" value="FN3"/>
    <property type="match status" value="5"/>
</dbReference>
<evidence type="ECO:0000256" key="5">
    <source>
        <dbReference type="ARBA" id="ARBA00022692"/>
    </source>
</evidence>
<evidence type="ECO:0000256" key="16">
    <source>
        <dbReference type="ARBA" id="ARBA00074488"/>
    </source>
</evidence>
<dbReference type="GO" id="GO:0007411">
    <property type="term" value="P:axon guidance"/>
    <property type="evidence" value="ECO:0007669"/>
    <property type="project" value="TreeGrafter"/>
</dbReference>
<dbReference type="SMART" id="SM00409">
    <property type="entry name" value="IG"/>
    <property type="match status" value="6"/>
</dbReference>
<proteinExistence type="inferred from homology"/>
<dbReference type="Pfam" id="PF00047">
    <property type="entry name" value="ig"/>
    <property type="match status" value="1"/>
</dbReference>
<feature type="domain" description="Fibronectin type-III" evidence="20">
    <location>
        <begin position="860"/>
        <end position="983"/>
    </location>
</feature>
<sequence>MCFHMTFLSTRPGTRSCLRGYACVLSAHATPPSGLRYEAEHRIGQRRQRPASERRQEQKHVCPEHQLRGLERGPILQRREGHLKKPPTITAQPKSYTAFPVDDIILVCNASGNPPPTFRWTRNGTRFDPIADPGTSVSNNSGTFTVVANDPVEQYQGRYRCYAANELGTAVSDEARLIIENNPTLPKEKKVKISVEEGHSVVLNCNPPFSSAPPQIHWMDKDLKHIQLSERVTTGLDGSLYFANVNASDSRSDYSCNPHYTNARTILPMEPISLTVIPSNALVSNRKPSLLSPSTGRSSHLALRGKSLVLECIPEGHPTPTVQWVRKDGTLSASRTSKQNHGMWLSFAEISENDDGEYECLATNLMGVAKHSFTVTVEAAPHWTKQPESQLYAPGETVRLHCEASGIPTPSISWSMNGDPISGIDQDSRRRVHGGTIILKEVKFEDTAVYQCQASNKHGTILVNAFIHVIMLPPQILTKDEEVYKVTEGQTAALKCNTFGSPRPKVTWDSPSWDSVLSNPRMSILTTGVLQVNNTSMEDAGLYTCSVLNSNLSITAQLQVFNRSVIQPLPESQRVRSGQLVTITCHARIDAQLKIVQRQWRKGRQKLMESSENKYTFDGPSLMISDIQSEDEGKYTCEVITNLDMADATVSIIVMDRPDPPKNLQVIEHPDPERLTVRWTPGDHHNSPIEAFIVEVEEQRFGKGEWVKEKRVKGDVAQADLHLHPFCIYRVQVKAINGLGESDPAESPELYEMPAAAPSGSPENVQSESIDPDTLVITWKEMDRLSFNGPKFKYKVMWKRQADKGAPWEHAEVDKPPFVVKDAGTYTPFMVKVQAVNEIGAGPAPPEVTMHSGEDIPTAAPSDIRVEPMVSADRLTSLVQVKWAAVHPETVRGHLLGYKIHLQRLGVRGNGVGHMKRGKRERREREREREQESNTTVEVKGPKEEVLLEDLRLYSNYVVSIAAYNSKGDGPYSTPESFSTPEGKPEPPASLKFTSPTETELTLHWTPPAQLNGVLQGYLLQYQEIVSSNDSPLQVVTIEDPSASHFTLQSLNPQSWYRFYLRGRTVAGDGDAITKDAATLLDGVPPSNISTSVGETYVNLSWVPGERHRNVEFHIQYQRNNGGSEKIFKTVNSIESFHKIDDLKPGTHYNFTIIFSNKTHWAKEIKTEGPGLSEVQGGFATQGWFIGLISAIVLLLLILLILCFIKRSKGGKYSVKDKEEGQVDSEARPMKDDTFGEYSDNEEKRTPSQPSLCVESKLGSDDSLAEYGDSVDIQFNEDGSFIGQYSGHRDGPGPGGPDSSGATSPVNPSAMVPPGMGHPNSINLMGRGN</sequence>
<accession>A0A9D3RN77</accession>
<dbReference type="EMBL" id="JAFIRN010000014">
    <property type="protein sequence ID" value="KAG5836441.1"/>
    <property type="molecule type" value="Genomic_DNA"/>
</dbReference>
<feature type="region of interest" description="Disordered" evidence="17">
    <location>
        <begin position="909"/>
        <end position="939"/>
    </location>
</feature>
<protein>
    <recommendedName>
        <fullName evidence="16">Neural cell adhesion molecule L1</fullName>
    </recommendedName>
</protein>
<evidence type="ECO:0000256" key="13">
    <source>
        <dbReference type="ARBA" id="ARBA00023273"/>
    </source>
</evidence>
<evidence type="ECO:0000256" key="12">
    <source>
        <dbReference type="ARBA" id="ARBA00023180"/>
    </source>
</evidence>
<keyword evidence="4" id="KW-1003">Cell membrane</keyword>
<feature type="domain" description="Fibronectin type-III" evidence="20">
    <location>
        <begin position="660"/>
        <end position="755"/>
    </location>
</feature>
<dbReference type="FunFam" id="2.60.40.10:FF:000057">
    <property type="entry name" value="neural cell adhesion molecule L1"/>
    <property type="match status" value="1"/>
</dbReference>
<keyword evidence="9 18" id="KW-1133">Transmembrane helix</keyword>
<keyword evidence="7" id="KW-0677">Repeat</keyword>
<feature type="compositionally biased region" description="Basic and acidic residues" evidence="17">
    <location>
        <begin position="50"/>
        <end position="71"/>
    </location>
</feature>
<evidence type="ECO:0000256" key="14">
    <source>
        <dbReference type="ARBA" id="ARBA00023319"/>
    </source>
</evidence>
<dbReference type="SUPFAM" id="SSF49265">
    <property type="entry name" value="Fibronectin type III"/>
    <property type="match status" value="3"/>
</dbReference>
<evidence type="ECO:0000313" key="21">
    <source>
        <dbReference type="EMBL" id="KAG5836441.1"/>
    </source>
</evidence>
<evidence type="ECO:0000259" key="20">
    <source>
        <dbReference type="PROSITE" id="PS50853"/>
    </source>
</evidence>
<dbReference type="FunFam" id="2.60.40.10:FF:000078">
    <property type="entry name" value="Neuronal cell adhesion molecule"/>
    <property type="match status" value="1"/>
</dbReference>
<evidence type="ECO:0000256" key="8">
    <source>
        <dbReference type="ARBA" id="ARBA00022889"/>
    </source>
</evidence>
<feature type="compositionally biased region" description="Basic and acidic residues" evidence="17">
    <location>
        <begin position="1215"/>
        <end position="1234"/>
    </location>
</feature>
<dbReference type="SMART" id="SM00408">
    <property type="entry name" value="IGc2"/>
    <property type="match status" value="5"/>
</dbReference>
<feature type="domain" description="Fibronectin type-III" evidence="20">
    <location>
        <begin position="987"/>
        <end position="1083"/>
    </location>
</feature>
<dbReference type="InterPro" id="IPR013151">
    <property type="entry name" value="Immunoglobulin_dom"/>
</dbReference>
<dbReference type="InterPro" id="IPR036179">
    <property type="entry name" value="Ig-like_dom_sf"/>
</dbReference>
<keyword evidence="11" id="KW-1015">Disulfide bond</keyword>
<dbReference type="InterPro" id="IPR036116">
    <property type="entry name" value="FN3_sf"/>
</dbReference>
<dbReference type="InterPro" id="IPR003961">
    <property type="entry name" value="FN3_dom"/>
</dbReference>
<evidence type="ECO:0000256" key="15">
    <source>
        <dbReference type="ARBA" id="ARBA00060042"/>
    </source>
</evidence>
<dbReference type="GO" id="GO:0005886">
    <property type="term" value="C:plasma membrane"/>
    <property type="evidence" value="ECO:0007669"/>
    <property type="project" value="UniProtKB-SubCell"/>
</dbReference>
<keyword evidence="13" id="KW-0966">Cell projection</keyword>
<evidence type="ECO:0000259" key="19">
    <source>
        <dbReference type="PROSITE" id="PS50835"/>
    </source>
</evidence>
<dbReference type="InterPro" id="IPR026966">
    <property type="entry name" value="Neurofascin/L1/NrCAM_C"/>
</dbReference>
<evidence type="ECO:0000256" key="7">
    <source>
        <dbReference type="ARBA" id="ARBA00022737"/>
    </source>
</evidence>
<evidence type="ECO:0000256" key="2">
    <source>
        <dbReference type="ARBA" id="ARBA00004624"/>
    </source>
</evidence>
<keyword evidence="14" id="KW-0393">Immunoglobulin domain</keyword>
<comment type="subcellular location">
    <subcellularLocation>
        <location evidence="1">Cell membrane</location>
        <topology evidence="1">Single-pass type I membrane protein</topology>
    </subcellularLocation>
    <subcellularLocation>
        <location evidence="2">Cell projection</location>
        <location evidence="2">Growth cone</location>
    </subcellularLocation>
</comment>
<comment type="function">
    <text evidence="15">Neural cell adhesion molecule involved in the dynamics of cell adhesion and in the generation of transmembrane signals at tyrosine kinase receptors. During brain development, critical in multiple processes, including neuronal migration, axonal growth and fasciculation, and synaptogenesis. In the mature brain, plays a role in the dynamics of neuronal structure and function, including synaptic plasticity.</text>
</comment>
<evidence type="ECO:0000256" key="11">
    <source>
        <dbReference type="ARBA" id="ARBA00023157"/>
    </source>
</evidence>
<evidence type="ECO:0000256" key="4">
    <source>
        <dbReference type="ARBA" id="ARBA00022475"/>
    </source>
</evidence>
<keyword evidence="10 18" id="KW-0472">Membrane</keyword>
<dbReference type="InterPro" id="IPR007110">
    <property type="entry name" value="Ig-like_dom"/>
</dbReference>
<gene>
    <name evidence="21" type="ORF">ANANG_G00254770</name>
</gene>
<evidence type="ECO:0000256" key="10">
    <source>
        <dbReference type="ARBA" id="ARBA00023136"/>
    </source>
</evidence>
<feature type="domain" description="Ig-like" evidence="19">
    <location>
        <begin position="87"/>
        <end position="178"/>
    </location>
</feature>
<evidence type="ECO:0000256" key="3">
    <source>
        <dbReference type="ARBA" id="ARBA00008588"/>
    </source>
</evidence>
<dbReference type="FunFam" id="2.60.40.10:FF:000005">
    <property type="entry name" value="Neuronal cell adhesion molecule"/>
    <property type="match status" value="1"/>
</dbReference>
<feature type="region of interest" description="Disordered" evidence="17">
    <location>
        <begin position="42"/>
        <end position="91"/>
    </location>
</feature>
<keyword evidence="12" id="KW-0325">Glycoprotein</keyword>
<dbReference type="GO" id="GO:0007420">
    <property type="term" value="P:brain development"/>
    <property type="evidence" value="ECO:0007669"/>
    <property type="project" value="TreeGrafter"/>
</dbReference>
<feature type="domain" description="Ig-like" evidence="19">
    <location>
        <begin position="183"/>
        <end position="273"/>
    </location>
</feature>
<dbReference type="GO" id="GO:0098632">
    <property type="term" value="F:cell-cell adhesion mediator activity"/>
    <property type="evidence" value="ECO:0007669"/>
    <property type="project" value="TreeGrafter"/>
</dbReference>
<evidence type="ECO:0000256" key="9">
    <source>
        <dbReference type="ARBA" id="ARBA00022989"/>
    </source>
</evidence>
<keyword evidence="6" id="KW-0732">Signal</keyword>
<feature type="domain" description="Ig-like" evidence="19">
    <location>
        <begin position="381"/>
        <end position="468"/>
    </location>
</feature>
<feature type="region of interest" description="Disordered" evidence="17">
    <location>
        <begin position="1282"/>
        <end position="1329"/>
    </location>
</feature>
<dbReference type="PANTHER" id="PTHR44170:SF36">
    <property type="entry name" value="L1 CELL ADHESION MOLECULE"/>
    <property type="match status" value="1"/>
</dbReference>
<dbReference type="Pfam" id="PF13882">
    <property type="entry name" value="Bravo_FIGEY"/>
    <property type="match status" value="1"/>
</dbReference>
<dbReference type="InterPro" id="IPR003598">
    <property type="entry name" value="Ig_sub2"/>
</dbReference>
<dbReference type="PANTHER" id="PTHR44170">
    <property type="entry name" value="PROTEIN SIDEKICK"/>
    <property type="match status" value="1"/>
</dbReference>
<feature type="domain" description="Fibronectin type-III" evidence="20">
    <location>
        <begin position="1085"/>
        <end position="1170"/>
    </location>
</feature>
<evidence type="ECO:0000256" key="6">
    <source>
        <dbReference type="ARBA" id="ARBA00022729"/>
    </source>
</evidence>
<feature type="region of interest" description="Disordered" evidence="17">
    <location>
        <begin position="1215"/>
        <end position="1255"/>
    </location>
</feature>
<evidence type="ECO:0000256" key="17">
    <source>
        <dbReference type="SAM" id="MobiDB-lite"/>
    </source>
</evidence>
<dbReference type="Pfam" id="PF13927">
    <property type="entry name" value="Ig_3"/>
    <property type="match status" value="3"/>
</dbReference>
<evidence type="ECO:0000256" key="18">
    <source>
        <dbReference type="SAM" id="Phobius"/>
    </source>
</evidence>